<organism evidence="2 3">
    <name type="scientific">Citricoccus parietis</name>
    <dbReference type="NCBI Taxonomy" id="592307"/>
    <lineage>
        <taxon>Bacteria</taxon>
        <taxon>Bacillati</taxon>
        <taxon>Actinomycetota</taxon>
        <taxon>Actinomycetes</taxon>
        <taxon>Micrococcales</taxon>
        <taxon>Micrococcaceae</taxon>
        <taxon>Citricoccus</taxon>
    </lineage>
</organism>
<accession>A0ABV5FY23</accession>
<dbReference type="EMBL" id="JBHMFI010000001">
    <property type="protein sequence ID" value="MFB9071128.1"/>
    <property type="molecule type" value="Genomic_DNA"/>
</dbReference>
<feature type="region of interest" description="Disordered" evidence="1">
    <location>
        <begin position="1"/>
        <end position="50"/>
    </location>
</feature>
<comment type="caution">
    <text evidence="2">The sequence shown here is derived from an EMBL/GenBank/DDBJ whole genome shotgun (WGS) entry which is preliminary data.</text>
</comment>
<evidence type="ECO:0000313" key="3">
    <source>
        <dbReference type="Proteomes" id="UP001589575"/>
    </source>
</evidence>
<protein>
    <submittedName>
        <fullName evidence="2">Uncharacterized protein</fullName>
    </submittedName>
</protein>
<feature type="compositionally biased region" description="Basic residues" evidence="1">
    <location>
        <begin position="38"/>
        <end position="50"/>
    </location>
</feature>
<evidence type="ECO:0000256" key="1">
    <source>
        <dbReference type="SAM" id="MobiDB-lite"/>
    </source>
</evidence>
<sequence>MQHGPEDSDAGPDQDRDQQRHPAASACGAGAPPLPARARPRAGRGLPGRRRTLLVVPQIRSGHGRGRPYCAPRRPG</sequence>
<keyword evidence="3" id="KW-1185">Reference proteome</keyword>
<dbReference type="Proteomes" id="UP001589575">
    <property type="component" value="Unassembled WGS sequence"/>
</dbReference>
<gene>
    <name evidence="2" type="ORF">ACFFX0_07945</name>
</gene>
<reference evidence="2 3" key="1">
    <citation type="submission" date="2024-09" db="EMBL/GenBank/DDBJ databases">
        <authorList>
            <person name="Sun Q."/>
            <person name="Mori K."/>
        </authorList>
    </citation>
    <scope>NUCLEOTIDE SEQUENCE [LARGE SCALE GENOMIC DNA]</scope>
    <source>
        <strain evidence="2 3">CCM 7609</strain>
    </source>
</reference>
<proteinExistence type="predicted"/>
<name>A0ABV5FY23_9MICC</name>
<evidence type="ECO:0000313" key="2">
    <source>
        <dbReference type="EMBL" id="MFB9071128.1"/>
    </source>
</evidence>